<dbReference type="EMBL" id="CP163302">
    <property type="protein sequence ID" value="XDP46472.1"/>
    <property type="molecule type" value="Genomic_DNA"/>
</dbReference>
<dbReference type="RefSeq" id="WP_369046787.1">
    <property type="nucleotide sequence ID" value="NZ_CP163302.1"/>
</dbReference>
<dbReference type="AlphaFoldDB" id="A0AB39L7R3"/>
<accession>A0AB39L7R3</accession>
<reference evidence="1" key="1">
    <citation type="submission" date="2024-07" db="EMBL/GenBank/DDBJ databases">
        <authorList>
            <person name="fu j."/>
        </authorList>
    </citation>
    <scope>NUCLEOTIDE SEQUENCE</scope>
    <source>
        <strain evidence="1">P10A9</strain>
    </source>
</reference>
<evidence type="ECO:0000313" key="1">
    <source>
        <dbReference type="EMBL" id="XDP46472.1"/>
    </source>
</evidence>
<dbReference type="KEGG" id="spue:AB5L97_05540"/>
<sequence length="77" mass="7811">MSLAQPGADYGMRVTLAGHFERSNSTVLAVGQFETADYADGIDAAMAALDVAFIGPVDLRGPRDAGGAGLGADAGRR</sequence>
<proteinExistence type="predicted"/>
<gene>
    <name evidence="1" type="ORF">AB5L97_05540</name>
</gene>
<name>A0AB39L7R3_9MICC</name>
<organism evidence="1">
    <name type="scientific">Sinomonas puerhi</name>
    <dbReference type="NCBI Taxonomy" id="3238584"/>
    <lineage>
        <taxon>Bacteria</taxon>
        <taxon>Bacillati</taxon>
        <taxon>Actinomycetota</taxon>
        <taxon>Actinomycetes</taxon>
        <taxon>Micrococcales</taxon>
        <taxon>Micrococcaceae</taxon>
        <taxon>Sinomonas</taxon>
    </lineage>
</organism>
<protein>
    <submittedName>
        <fullName evidence="1">Uncharacterized protein</fullName>
    </submittedName>
</protein>